<dbReference type="PANTHER" id="PTHR34351:SF1">
    <property type="entry name" value="SLR1927 PROTEIN"/>
    <property type="match status" value="1"/>
</dbReference>
<evidence type="ECO:0000313" key="4">
    <source>
        <dbReference type="Proteomes" id="UP000186132"/>
    </source>
</evidence>
<sequence length="391" mass="40439">MTEESAGSGLRLSLRPTARGVLAAVLGAALLVGGGWGRYPGLVAFGAALLLLVVAAVASVLLPAPVLPERRVAPLRVARNAACTATLRVRSGGERFAVSLDALERIGDRQVPVVVPRLRPGAVVEARYDIPTSRRGRIEVGPLRLRRVGVAGLAVAQGVVGSAVTVHVLPRVLPVLGLPAGVRRGHVGADERVERGGTDLVALREYTPGDDLRRVHWATSARSGTLMVREDADPARPHLTVVVDDRADRYAGEQFEDAVEVAASLAATVVEAGHPIRLVSVSGELDVDVPAAPPGMLAPGAELLLRGLAELRATATDGPGSPPLRDLDVVVVVTGARAAPDALVADAARASLGVALVLDAHSTEVSAHGAVLVLRGPRAEDLLQAWDAVVS</sequence>
<dbReference type="RefSeq" id="WP_200800247.1">
    <property type="nucleotide sequence ID" value="NZ_FQVU01000004.1"/>
</dbReference>
<name>A0A1M5PP89_9ACTN</name>
<reference evidence="3 4" key="1">
    <citation type="submission" date="2016-11" db="EMBL/GenBank/DDBJ databases">
        <authorList>
            <person name="Jaros S."/>
            <person name="Januszkiewicz K."/>
            <person name="Wedrychowicz H."/>
        </authorList>
    </citation>
    <scope>NUCLEOTIDE SEQUENCE [LARGE SCALE GENOMIC DNA]</scope>
    <source>
        <strain evidence="3 4">DSM 45627</strain>
    </source>
</reference>
<feature type="transmembrane region" description="Helical" evidence="1">
    <location>
        <begin position="43"/>
        <end position="67"/>
    </location>
</feature>
<feature type="transmembrane region" description="Helical" evidence="1">
    <location>
        <begin position="20"/>
        <end position="37"/>
    </location>
</feature>
<dbReference type="AlphaFoldDB" id="A0A1M5PP89"/>
<dbReference type="EMBL" id="FQVU01000004">
    <property type="protein sequence ID" value="SHH03582.1"/>
    <property type="molecule type" value="Genomic_DNA"/>
</dbReference>
<feature type="domain" description="DUF58" evidence="2">
    <location>
        <begin position="203"/>
        <end position="291"/>
    </location>
</feature>
<dbReference type="STRING" id="1206085.SAMN05443575_3150"/>
<dbReference type="Proteomes" id="UP000186132">
    <property type="component" value="Unassembled WGS sequence"/>
</dbReference>
<accession>A0A1M5PP89</accession>
<dbReference type="InterPro" id="IPR002881">
    <property type="entry name" value="DUF58"/>
</dbReference>
<proteinExistence type="predicted"/>
<keyword evidence="1" id="KW-0812">Transmembrane</keyword>
<organism evidence="3 4">
    <name type="scientific">Jatrophihabitans endophyticus</name>
    <dbReference type="NCBI Taxonomy" id="1206085"/>
    <lineage>
        <taxon>Bacteria</taxon>
        <taxon>Bacillati</taxon>
        <taxon>Actinomycetota</taxon>
        <taxon>Actinomycetes</taxon>
        <taxon>Jatrophihabitantales</taxon>
        <taxon>Jatrophihabitantaceae</taxon>
        <taxon>Jatrophihabitans</taxon>
    </lineage>
</organism>
<keyword evidence="4" id="KW-1185">Reference proteome</keyword>
<keyword evidence="1" id="KW-0472">Membrane</keyword>
<keyword evidence="1" id="KW-1133">Transmembrane helix</keyword>
<evidence type="ECO:0000313" key="3">
    <source>
        <dbReference type="EMBL" id="SHH03582.1"/>
    </source>
</evidence>
<dbReference type="Pfam" id="PF01882">
    <property type="entry name" value="DUF58"/>
    <property type="match status" value="1"/>
</dbReference>
<protein>
    <submittedName>
        <fullName evidence="3">Uncharacterized conserved protein, DUF58 family, contains vWF domain</fullName>
    </submittedName>
</protein>
<evidence type="ECO:0000259" key="2">
    <source>
        <dbReference type="Pfam" id="PF01882"/>
    </source>
</evidence>
<dbReference type="PANTHER" id="PTHR34351">
    <property type="entry name" value="SLR1927 PROTEIN-RELATED"/>
    <property type="match status" value="1"/>
</dbReference>
<evidence type="ECO:0000256" key="1">
    <source>
        <dbReference type="SAM" id="Phobius"/>
    </source>
</evidence>
<gene>
    <name evidence="3" type="ORF">SAMN05443575_3150</name>
</gene>